<dbReference type="EMBL" id="FXTD01000001">
    <property type="protein sequence ID" value="SMO34603.1"/>
    <property type="molecule type" value="Genomic_DNA"/>
</dbReference>
<gene>
    <name evidence="2" type="ORF">SAMN06264867_101176</name>
</gene>
<dbReference type="SUPFAM" id="SSF140663">
    <property type="entry name" value="TTHA0068-like"/>
    <property type="match status" value="1"/>
</dbReference>
<feature type="compositionally biased region" description="Basic and acidic residues" evidence="1">
    <location>
        <begin position="1"/>
        <end position="23"/>
    </location>
</feature>
<sequence length="263" mass="28011">MTRDDRGDRGNRGDRGDDVRDDHEASDDDREGPVVAAIEAGAALYNAGHVLAARGLWESTRGALTDRDGPGLDRREPNTDADGDDTKHGDDRLLRGLAAVATATDHARDGDRSEAADHGGRAVSLLEGIDEGYRGIAVEPMRERCRRLVADPGAADITSETAATEPPPIRVHGVAVGFEDLDLAATLSAAPALATAVDAGDEGTLSAAARLAREERGTGRTQVTELVFAFLRRPEARPQIAARIADHVDLDRREQRDVSGLFE</sequence>
<evidence type="ECO:0000313" key="2">
    <source>
        <dbReference type="EMBL" id="SMO34603.1"/>
    </source>
</evidence>
<dbReference type="RefSeq" id="WP_246066416.1">
    <property type="nucleotide sequence ID" value="NZ_FXTD01000001.1"/>
</dbReference>
<dbReference type="AlphaFoldDB" id="A0A521AIJ6"/>
<keyword evidence="3" id="KW-1185">Reference proteome</keyword>
<evidence type="ECO:0000256" key="1">
    <source>
        <dbReference type="SAM" id="MobiDB-lite"/>
    </source>
</evidence>
<dbReference type="Proteomes" id="UP000319712">
    <property type="component" value="Unassembled WGS sequence"/>
</dbReference>
<accession>A0A521AIJ6</accession>
<reference evidence="2 3" key="1">
    <citation type="submission" date="2017-05" db="EMBL/GenBank/DDBJ databases">
        <authorList>
            <person name="Varghese N."/>
            <person name="Submissions S."/>
        </authorList>
    </citation>
    <scope>NUCLEOTIDE SEQUENCE [LARGE SCALE GENOMIC DNA]</scope>
    <source>
        <strain evidence="2 3">DSM 19504</strain>
    </source>
</reference>
<feature type="compositionally biased region" description="Basic and acidic residues" evidence="1">
    <location>
        <begin position="64"/>
        <end position="90"/>
    </location>
</feature>
<feature type="region of interest" description="Disordered" evidence="1">
    <location>
        <begin position="1"/>
        <end position="34"/>
    </location>
</feature>
<evidence type="ECO:0008006" key="4">
    <source>
        <dbReference type="Google" id="ProtNLM"/>
    </source>
</evidence>
<dbReference type="InterPro" id="IPR023203">
    <property type="entry name" value="TTHA0068_sf"/>
</dbReference>
<name>A0A521AIJ6_9EURY</name>
<protein>
    <recommendedName>
        <fullName evidence="4">DUF309 domain-containing protein</fullName>
    </recommendedName>
</protein>
<evidence type="ECO:0000313" key="3">
    <source>
        <dbReference type="Proteomes" id="UP000319712"/>
    </source>
</evidence>
<proteinExistence type="predicted"/>
<organism evidence="2 3">
    <name type="scientific">Halorubrum cibi</name>
    <dbReference type="NCBI Taxonomy" id="413815"/>
    <lineage>
        <taxon>Archaea</taxon>
        <taxon>Methanobacteriati</taxon>
        <taxon>Methanobacteriota</taxon>
        <taxon>Stenosarchaea group</taxon>
        <taxon>Halobacteria</taxon>
        <taxon>Halobacteriales</taxon>
        <taxon>Haloferacaceae</taxon>
        <taxon>Halorubrum</taxon>
    </lineage>
</organism>
<feature type="region of interest" description="Disordered" evidence="1">
    <location>
        <begin position="56"/>
        <end position="90"/>
    </location>
</feature>
<dbReference type="Gene3D" id="1.10.3450.10">
    <property type="entry name" value="TTHA0068-like"/>
    <property type="match status" value="1"/>
</dbReference>